<dbReference type="InterPro" id="IPR024463">
    <property type="entry name" value="Transposase_TnpC_homeodom"/>
</dbReference>
<evidence type="ECO:0000313" key="6">
    <source>
        <dbReference type="EMBL" id="MFD2615797.1"/>
    </source>
</evidence>
<dbReference type="Proteomes" id="UP001597458">
    <property type="component" value="Unassembled WGS sequence"/>
</dbReference>
<feature type="coiled-coil region" evidence="1">
    <location>
        <begin position="2"/>
        <end position="54"/>
    </location>
</feature>
<sequence length="527" mass="60713">MVNVSENQYEKLIRLLEEQLANSNQQNKNLSEKLNKTIKQNEALTEQLHQLTKLLFGSKTEKSKYNAPDGQVSLFEDDPSFNDSEHTEEQSQQLISYTVVRKVHKKKRNDSLRDDVEVEEVHHHPESTICDCCQHQMSEIGGTLVREEAKFIPAKMMKVQHIEHAYECKNCKADSSLPAQIKRGKVPQPAIQRSIASPSVLAKVIYDKFSQYLPLYRQVNEWERYGLNTNDKNLSNWVIRVAHDWLLPIYELMKVIMMAKSILHIDETYSQIINRSDGKSGQSNAYNWVYRSVPSQGPPIVLFQSSLSRARSVLESFIEDYSGTIVCDGYSAYDKIDGVTFANCWAHVRRYWLKVESNNGRIGVKYCDDLYRLERKFKHLPPSKRRKKRQKYSKPIVEEFLNWVETSPFFGKNALAKAAEYTLNRADGLKEFLYDGRIEIDNNPAENAIRPNVLGRKNWLFSVSEAGAKANAICLSIAETAKANGIDFYEYLKKILTDLPNLAIHQNPKILNQYMPWSKMIQAECSK</sequence>
<protein>
    <submittedName>
        <fullName evidence="6">IS66 family transposase</fullName>
    </submittedName>
</protein>
<evidence type="ECO:0000313" key="7">
    <source>
        <dbReference type="Proteomes" id="UP001597458"/>
    </source>
</evidence>
<evidence type="ECO:0000256" key="2">
    <source>
        <dbReference type="SAM" id="MobiDB-lite"/>
    </source>
</evidence>
<dbReference type="NCBIfam" id="NF033517">
    <property type="entry name" value="transpos_IS66"/>
    <property type="match status" value="1"/>
</dbReference>
<evidence type="ECO:0000259" key="4">
    <source>
        <dbReference type="Pfam" id="PF13005"/>
    </source>
</evidence>
<evidence type="ECO:0000259" key="3">
    <source>
        <dbReference type="Pfam" id="PF03050"/>
    </source>
</evidence>
<feature type="region of interest" description="Disordered" evidence="2">
    <location>
        <begin position="62"/>
        <end position="90"/>
    </location>
</feature>
<accession>A0ABW5PK71</accession>
<keyword evidence="1" id="KW-0175">Coiled coil</keyword>
<feature type="domain" description="Transposase TnpC homeodomain" evidence="5">
    <location>
        <begin position="44"/>
        <end position="121"/>
    </location>
</feature>
<proteinExistence type="predicted"/>
<dbReference type="Pfam" id="PF13007">
    <property type="entry name" value="LZ_Tnp_IS66"/>
    <property type="match status" value="1"/>
</dbReference>
<organism evidence="6 7">
    <name type="scientific">Terrilactibacillus laevilacticus</name>
    <dbReference type="NCBI Taxonomy" id="1380157"/>
    <lineage>
        <taxon>Bacteria</taxon>
        <taxon>Bacillati</taxon>
        <taxon>Bacillota</taxon>
        <taxon>Bacilli</taxon>
        <taxon>Bacillales</taxon>
        <taxon>Bacillaceae</taxon>
        <taxon>Terrilactibacillus</taxon>
    </lineage>
</organism>
<name>A0ABW5PK71_9BACI</name>
<evidence type="ECO:0000256" key="1">
    <source>
        <dbReference type="SAM" id="Coils"/>
    </source>
</evidence>
<dbReference type="InterPro" id="IPR004291">
    <property type="entry name" value="Transposase_IS66_central"/>
</dbReference>
<feature type="domain" description="Transposase IS66 zinc-finger binding" evidence="4">
    <location>
        <begin position="128"/>
        <end position="171"/>
    </location>
</feature>
<dbReference type="RefSeq" id="WP_141191933.1">
    <property type="nucleotide sequence ID" value="NZ_JBHUMR010000001.1"/>
</dbReference>
<gene>
    <name evidence="6" type="ORF">ACFSTF_00365</name>
</gene>
<dbReference type="Pfam" id="PF13005">
    <property type="entry name" value="zf-IS66"/>
    <property type="match status" value="1"/>
</dbReference>
<dbReference type="Pfam" id="PF03050">
    <property type="entry name" value="DDE_Tnp_IS66"/>
    <property type="match status" value="1"/>
</dbReference>
<dbReference type="PANTHER" id="PTHR33678">
    <property type="entry name" value="BLL1576 PROTEIN"/>
    <property type="match status" value="1"/>
</dbReference>
<feature type="domain" description="Transposase IS66 central" evidence="3">
    <location>
        <begin position="193"/>
        <end position="469"/>
    </location>
</feature>
<dbReference type="InterPro" id="IPR052344">
    <property type="entry name" value="Transposase-related"/>
</dbReference>
<keyword evidence="7" id="KW-1185">Reference proteome</keyword>
<comment type="caution">
    <text evidence="6">The sequence shown here is derived from an EMBL/GenBank/DDBJ whole genome shotgun (WGS) entry which is preliminary data.</text>
</comment>
<dbReference type="EMBL" id="JBHUMR010000001">
    <property type="protein sequence ID" value="MFD2615797.1"/>
    <property type="molecule type" value="Genomic_DNA"/>
</dbReference>
<evidence type="ECO:0000259" key="5">
    <source>
        <dbReference type="Pfam" id="PF13007"/>
    </source>
</evidence>
<dbReference type="InterPro" id="IPR024474">
    <property type="entry name" value="Znf_dom_IS66"/>
</dbReference>
<reference evidence="7" key="1">
    <citation type="journal article" date="2019" name="Int. J. Syst. Evol. Microbiol.">
        <title>The Global Catalogue of Microorganisms (GCM) 10K type strain sequencing project: providing services to taxonomists for standard genome sequencing and annotation.</title>
        <authorList>
            <consortium name="The Broad Institute Genomics Platform"/>
            <consortium name="The Broad Institute Genome Sequencing Center for Infectious Disease"/>
            <person name="Wu L."/>
            <person name="Ma J."/>
        </authorList>
    </citation>
    <scope>NUCLEOTIDE SEQUENCE [LARGE SCALE GENOMIC DNA]</scope>
    <source>
        <strain evidence="7">TISTR 2241</strain>
    </source>
</reference>